<sequence length="79" mass="8920">MEHLVKRSAKLAEKRGHRAVWCGVLHLSRGQKRAEDGKAANPSTGSGRSLQFTLKSYQLGRDDRYVFYSKSTVHNCTIE</sequence>
<dbReference type="AlphaFoldDB" id="A0A016TS78"/>
<comment type="caution">
    <text evidence="1">The sequence shown here is derived from an EMBL/GenBank/DDBJ whole genome shotgun (WGS) entry which is preliminary data.</text>
</comment>
<protein>
    <submittedName>
        <fullName evidence="1">Uncharacterized protein</fullName>
    </submittedName>
</protein>
<organism evidence="1 2">
    <name type="scientific">Ancylostoma ceylanicum</name>
    <dbReference type="NCBI Taxonomy" id="53326"/>
    <lineage>
        <taxon>Eukaryota</taxon>
        <taxon>Metazoa</taxon>
        <taxon>Ecdysozoa</taxon>
        <taxon>Nematoda</taxon>
        <taxon>Chromadorea</taxon>
        <taxon>Rhabditida</taxon>
        <taxon>Rhabditina</taxon>
        <taxon>Rhabditomorpha</taxon>
        <taxon>Strongyloidea</taxon>
        <taxon>Ancylostomatidae</taxon>
        <taxon>Ancylostomatinae</taxon>
        <taxon>Ancylostoma</taxon>
    </lineage>
</organism>
<gene>
    <name evidence="1" type="primary">Acey_s0083.g1674</name>
    <name evidence="1" type="ORF">Y032_0083g1674</name>
</gene>
<name>A0A016TS78_9BILA</name>
<dbReference type="EMBL" id="JARK01001419">
    <property type="protein sequence ID" value="EYC05273.1"/>
    <property type="molecule type" value="Genomic_DNA"/>
</dbReference>
<accession>A0A016TS78</accession>
<evidence type="ECO:0000313" key="2">
    <source>
        <dbReference type="Proteomes" id="UP000024635"/>
    </source>
</evidence>
<proteinExistence type="predicted"/>
<evidence type="ECO:0000313" key="1">
    <source>
        <dbReference type="EMBL" id="EYC05273.1"/>
    </source>
</evidence>
<reference evidence="2" key="1">
    <citation type="journal article" date="2015" name="Nat. Genet.">
        <title>The genome and transcriptome of the zoonotic hookworm Ancylostoma ceylanicum identify infection-specific gene families.</title>
        <authorList>
            <person name="Schwarz E.M."/>
            <person name="Hu Y."/>
            <person name="Antoshechkin I."/>
            <person name="Miller M.M."/>
            <person name="Sternberg P.W."/>
            <person name="Aroian R.V."/>
        </authorList>
    </citation>
    <scope>NUCLEOTIDE SEQUENCE</scope>
    <source>
        <strain evidence="2">HY135</strain>
    </source>
</reference>
<dbReference type="Proteomes" id="UP000024635">
    <property type="component" value="Unassembled WGS sequence"/>
</dbReference>
<keyword evidence="2" id="KW-1185">Reference proteome</keyword>